<evidence type="ECO:0000313" key="2">
    <source>
        <dbReference type="Proteomes" id="UP001283341"/>
    </source>
</evidence>
<proteinExistence type="predicted"/>
<accession>A0AAE0ICD1</accession>
<evidence type="ECO:0000313" key="1">
    <source>
        <dbReference type="EMBL" id="KAK3322122.1"/>
    </source>
</evidence>
<organism evidence="1 2">
    <name type="scientific">Apodospora peruviana</name>
    <dbReference type="NCBI Taxonomy" id="516989"/>
    <lineage>
        <taxon>Eukaryota</taxon>
        <taxon>Fungi</taxon>
        <taxon>Dikarya</taxon>
        <taxon>Ascomycota</taxon>
        <taxon>Pezizomycotina</taxon>
        <taxon>Sordariomycetes</taxon>
        <taxon>Sordariomycetidae</taxon>
        <taxon>Sordariales</taxon>
        <taxon>Lasiosphaeriaceae</taxon>
        <taxon>Apodospora</taxon>
    </lineage>
</organism>
<gene>
    <name evidence="1" type="ORF">B0H66DRAFT_531473</name>
</gene>
<dbReference type="EMBL" id="JAUEDM010000003">
    <property type="protein sequence ID" value="KAK3322122.1"/>
    <property type="molecule type" value="Genomic_DNA"/>
</dbReference>
<dbReference type="Proteomes" id="UP001283341">
    <property type="component" value="Unassembled WGS sequence"/>
</dbReference>
<sequence length="224" mass="25375">MMKGMNILYHDERLIKWTACGEISTSVSEVAWVRLKDAISGQPTRSKHETEQARCGEEVSSRFTFLSGWGPAITIIRSRPPFPVSVLSRPIRGTPQHFLDPAHMACHYTALSKRDRLHDSRTGSARVAISPYGTLASIDDKSSQNARIQFWTRGNAWSRDQVSQKDEKRPRFPSTRAQPVELWVWELGRGSRLTRQWRVEDSGGKANGSRNVDVQAHQMFVDGK</sequence>
<dbReference type="AlphaFoldDB" id="A0AAE0ICD1"/>
<reference evidence="1" key="1">
    <citation type="journal article" date="2023" name="Mol. Phylogenet. Evol.">
        <title>Genome-scale phylogeny and comparative genomics of the fungal order Sordariales.</title>
        <authorList>
            <person name="Hensen N."/>
            <person name="Bonometti L."/>
            <person name="Westerberg I."/>
            <person name="Brannstrom I.O."/>
            <person name="Guillou S."/>
            <person name="Cros-Aarteil S."/>
            <person name="Calhoun S."/>
            <person name="Haridas S."/>
            <person name="Kuo A."/>
            <person name="Mondo S."/>
            <person name="Pangilinan J."/>
            <person name="Riley R."/>
            <person name="LaButti K."/>
            <person name="Andreopoulos B."/>
            <person name="Lipzen A."/>
            <person name="Chen C."/>
            <person name="Yan M."/>
            <person name="Daum C."/>
            <person name="Ng V."/>
            <person name="Clum A."/>
            <person name="Steindorff A."/>
            <person name="Ohm R.A."/>
            <person name="Martin F."/>
            <person name="Silar P."/>
            <person name="Natvig D.O."/>
            <person name="Lalanne C."/>
            <person name="Gautier V."/>
            <person name="Ament-Velasquez S.L."/>
            <person name="Kruys A."/>
            <person name="Hutchinson M.I."/>
            <person name="Powell A.J."/>
            <person name="Barry K."/>
            <person name="Miller A.N."/>
            <person name="Grigoriev I.V."/>
            <person name="Debuchy R."/>
            <person name="Gladieux P."/>
            <person name="Hiltunen Thoren M."/>
            <person name="Johannesson H."/>
        </authorList>
    </citation>
    <scope>NUCLEOTIDE SEQUENCE</scope>
    <source>
        <strain evidence="1">CBS 118394</strain>
    </source>
</reference>
<keyword evidence="2" id="KW-1185">Reference proteome</keyword>
<reference evidence="1" key="2">
    <citation type="submission" date="2023-06" db="EMBL/GenBank/DDBJ databases">
        <authorList>
            <consortium name="Lawrence Berkeley National Laboratory"/>
            <person name="Haridas S."/>
            <person name="Hensen N."/>
            <person name="Bonometti L."/>
            <person name="Westerberg I."/>
            <person name="Brannstrom I.O."/>
            <person name="Guillou S."/>
            <person name="Cros-Aarteil S."/>
            <person name="Calhoun S."/>
            <person name="Kuo A."/>
            <person name="Mondo S."/>
            <person name="Pangilinan J."/>
            <person name="Riley R."/>
            <person name="Labutti K."/>
            <person name="Andreopoulos B."/>
            <person name="Lipzen A."/>
            <person name="Chen C."/>
            <person name="Yanf M."/>
            <person name="Daum C."/>
            <person name="Ng V."/>
            <person name="Clum A."/>
            <person name="Steindorff A."/>
            <person name="Ohm R."/>
            <person name="Martin F."/>
            <person name="Silar P."/>
            <person name="Natvig D."/>
            <person name="Lalanne C."/>
            <person name="Gautier V."/>
            <person name="Ament-Velasquez S.L."/>
            <person name="Kruys A."/>
            <person name="Hutchinson M.I."/>
            <person name="Powell A.J."/>
            <person name="Barry K."/>
            <person name="Miller A.N."/>
            <person name="Grigoriev I.V."/>
            <person name="Debuchy R."/>
            <person name="Gladieux P."/>
            <person name="Thoren M.H."/>
            <person name="Johannesson H."/>
        </authorList>
    </citation>
    <scope>NUCLEOTIDE SEQUENCE</scope>
    <source>
        <strain evidence="1">CBS 118394</strain>
    </source>
</reference>
<name>A0AAE0ICD1_9PEZI</name>
<protein>
    <submittedName>
        <fullName evidence="1">Uncharacterized protein</fullName>
    </submittedName>
</protein>
<comment type="caution">
    <text evidence="1">The sequence shown here is derived from an EMBL/GenBank/DDBJ whole genome shotgun (WGS) entry which is preliminary data.</text>
</comment>